<protein>
    <recommendedName>
        <fullName evidence="2">LiaI-LiaF-like transmembrane region domain-containing protein</fullName>
    </recommendedName>
</protein>
<evidence type="ECO:0000313" key="4">
    <source>
        <dbReference type="Proteomes" id="UP000267464"/>
    </source>
</evidence>
<comment type="caution">
    <text evidence="3">The sequence shown here is derived from an EMBL/GenBank/DDBJ whole genome shotgun (WGS) entry which is preliminary data.</text>
</comment>
<evidence type="ECO:0000313" key="3">
    <source>
        <dbReference type="EMBL" id="RQP23223.1"/>
    </source>
</evidence>
<feature type="transmembrane region" description="Helical" evidence="1">
    <location>
        <begin position="31"/>
        <end position="47"/>
    </location>
</feature>
<keyword evidence="1" id="KW-1133">Transmembrane helix</keyword>
<evidence type="ECO:0000256" key="1">
    <source>
        <dbReference type="SAM" id="Phobius"/>
    </source>
</evidence>
<dbReference type="AlphaFoldDB" id="A0A3N7HNK0"/>
<dbReference type="EMBL" id="QUSW01000005">
    <property type="protein sequence ID" value="RQP23223.1"/>
    <property type="molecule type" value="Genomic_DNA"/>
</dbReference>
<accession>A0A3N7HNK0</accession>
<reference evidence="3 4" key="1">
    <citation type="submission" date="2018-08" db="EMBL/GenBank/DDBJ databases">
        <authorList>
            <person name="Khan S.A."/>
            <person name="Jeon C.O."/>
            <person name="Chun B.H."/>
            <person name="Jeong S.E."/>
        </authorList>
    </citation>
    <scope>NUCLEOTIDE SEQUENCE [LARGE SCALE GENOMIC DNA]</scope>
    <source>
        <strain evidence="3 4">S-16</strain>
    </source>
</reference>
<feature type="domain" description="LiaI-LiaF-like transmembrane region" evidence="2">
    <location>
        <begin position="5"/>
        <end position="43"/>
    </location>
</feature>
<keyword evidence="4" id="KW-1185">Reference proteome</keyword>
<organism evidence="3 4">
    <name type="scientific">Piscinibacter terrae</name>
    <dbReference type="NCBI Taxonomy" id="2496871"/>
    <lineage>
        <taxon>Bacteria</taxon>
        <taxon>Pseudomonadati</taxon>
        <taxon>Pseudomonadota</taxon>
        <taxon>Betaproteobacteria</taxon>
        <taxon>Burkholderiales</taxon>
        <taxon>Sphaerotilaceae</taxon>
        <taxon>Piscinibacter</taxon>
    </lineage>
</organism>
<gene>
    <name evidence="3" type="ORF">DZC73_19125</name>
</gene>
<dbReference type="RefSeq" id="WP_124541971.1">
    <property type="nucleotide sequence ID" value="NZ_QUSW01000005.1"/>
</dbReference>
<sequence>MNKSGIVLIIIGCVFLANNFGLLQFDWLRQWWPLILIGVGVYSIVNHKPGDKSSSGTDKPQA</sequence>
<name>A0A3N7HNK0_9BURK</name>
<keyword evidence="1" id="KW-0812">Transmembrane</keyword>
<keyword evidence="1" id="KW-0472">Membrane</keyword>
<dbReference type="Pfam" id="PF18917">
    <property type="entry name" value="LiaI-LiaF-like_TM1"/>
    <property type="match status" value="1"/>
</dbReference>
<dbReference type="Proteomes" id="UP000267464">
    <property type="component" value="Unassembled WGS sequence"/>
</dbReference>
<feature type="transmembrane region" description="Helical" evidence="1">
    <location>
        <begin position="7"/>
        <end position="25"/>
    </location>
</feature>
<reference evidence="3 4" key="2">
    <citation type="submission" date="2018-12" db="EMBL/GenBank/DDBJ databases">
        <title>Rhizobacter gummiphilus sp. nov., a rubber-degrading bacterium isolated from the soil of a botanical garden in Japan.</title>
        <authorList>
            <person name="Shunsuke S.S."/>
        </authorList>
    </citation>
    <scope>NUCLEOTIDE SEQUENCE [LARGE SCALE GENOMIC DNA]</scope>
    <source>
        <strain evidence="3 4">S-16</strain>
    </source>
</reference>
<dbReference type="InterPro" id="IPR043726">
    <property type="entry name" value="LiaI-LiaF-like_TM1"/>
</dbReference>
<proteinExistence type="predicted"/>
<evidence type="ECO:0000259" key="2">
    <source>
        <dbReference type="Pfam" id="PF18917"/>
    </source>
</evidence>